<keyword evidence="3" id="KW-1185">Reference proteome</keyword>
<dbReference type="OrthoDB" id="7428574at2"/>
<feature type="chain" id="PRO_5017315547" description="Rap1a immunity protein domain-containing protein" evidence="1">
    <location>
        <begin position="25"/>
        <end position="131"/>
    </location>
</feature>
<protein>
    <recommendedName>
        <fullName evidence="4">Rap1a immunity protein domain-containing protein</fullName>
    </recommendedName>
</protein>
<evidence type="ECO:0000313" key="2">
    <source>
        <dbReference type="EMBL" id="RDS76426.1"/>
    </source>
</evidence>
<dbReference type="AlphaFoldDB" id="A0A395LHM0"/>
<organism evidence="2 3">
    <name type="scientific">Alteriqipengyuania lutimaris</name>
    <dbReference type="NCBI Taxonomy" id="1538146"/>
    <lineage>
        <taxon>Bacteria</taxon>
        <taxon>Pseudomonadati</taxon>
        <taxon>Pseudomonadota</taxon>
        <taxon>Alphaproteobacteria</taxon>
        <taxon>Sphingomonadales</taxon>
        <taxon>Erythrobacteraceae</taxon>
        <taxon>Alteriqipengyuania</taxon>
    </lineage>
</organism>
<name>A0A395LHM0_9SPHN</name>
<feature type="signal peptide" evidence="1">
    <location>
        <begin position="1"/>
        <end position="24"/>
    </location>
</feature>
<keyword evidence="1" id="KW-0732">Signal</keyword>
<evidence type="ECO:0000313" key="3">
    <source>
        <dbReference type="Proteomes" id="UP000254101"/>
    </source>
</evidence>
<evidence type="ECO:0000256" key="1">
    <source>
        <dbReference type="SAM" id="SignalP"/>
    </source>
</evidence>
<dbReference type="EMBL" id="QRBB01000001">
    <property type="protein sequence ID" value="RDS76426.1"/>
    <property type="molecule type" value="Genomic_DNA"/>
</dbReference>
<reference evidence="2 3" key="1">
    <citation type="submission" date="2018-07" db="EMBL/GenBank/DDBJ databases">
        <title>Erythrobacter nanhaiensis sp. nov., a novel member of the genus Erythrobacter isolated from the South China Sea.</title>
        <authorList>
            <person name="Chen X."/>
            <person name="Liu J."/>
        </authorList>
    </citation>
    <scope>NUCLEOTIDE SEQUENCE [LARGE SCALE GENOMIC DNA]</scope>
    <source>
        <strain evidence="2 3">S-5</strain>
    </source>
</reference>
<comment type="caution">
    <text evidence="2">The sequence shown here is derived from an EMBL/GenBank/DDBJ whole genome shotgun (WGS) entry which is preliminary data.</text>
</comment>
<gene>
    <name evidence="2" type="ORF">DL238_01585</name>
</gene>
<accession>A0A395LHM0</accession>
<dbReference type="RefSeq" id="WP_115490657.1">
    <property type="nucleotide sequence ID" value="NZ_JACHWW010000001.1"/>
</dbReference>
<sequence length="131" mass="14079">MRMILRLVTAGALSLVVVPGVASAGPASVNAQQFYLDAQELLGKGVAAMFDKRTKPMMASMKDAGERARSANAAAEKRGAPLYCVSPQQRKKGMSAQDSIKLLGRVPEAERKRSTLAQAWLAALKREYPCT</sequence>
<proteinExistence type="predicted"/>
<dbReference type="Proteomes" id="UP000254101">
    <property type="component" value="Unassembled WGS sequence"/>
</dbReference>
<evidence type="ECO:0008006" key="4">
    <source>
        <dbReference type="Google" id="ProtNLM"/>
    </source>
</evidence>